<protein>
    <submittedName>
        <fullName evidence="1">Group II intron, maturase-specific domain</fullName>
    </submittedName>
</protein>
<name>A0A0P7YUP0_9CYAN</name>
<dbReference type="STRING" id="1666911.HLUCCA11_15420"/>
<reference evidence="1 2" key="1">
    <citation type="submission" date="2015-09" db="EMBL/GenBank/DDBJ databases">
        <title>Identification and resolution of microdiversity through metagenomic sequencing of parallel consortia.</title>
        <authorList>
            <person name="Nelson W.C."/>
            <person name="Romine M.F."/>
            <person name="Lindemann S.R."/>
        </authorList>
    </citation>
    <scope>NUCLEOTIDE SEQUENCE [LARGE SCALE GENOMIC DNA]</scope>
    <source>
        <strain evidence="1">Ana</strain>
    </source>
</reference>
<dbReference type="AlphaFoldDB" id="A0A0P7YUP0"/>
<accession>A0A0P7YUP0</accession>
<dbReference type="EMBL" id="LJZR01000021">
    <property type="protein sequence ID" value="KPQ34307.1"/>
    <property type="molecule type" value="Genomic_DNA"/>
</dbReference>
<evidence type="ECO:0000313" key="2">
    <source>
        <dbReference type="Proteomes" id="UP000050465"/>
    </source>
</evidence>
<comment type="caution">
    <text evidence="1">The sequence shown here is derived from an EMBL/GenBank/DDBJ whole genome shotgun (WGS) entry which is preliminary data.</text>
</comment>
<gene>
    <name evidence="1" type="ORF">HLUCCA11_15420</name>
</gene>
<evidence type="ECO:0000313" key="1">
    <source>
        <dbReference type="EMBL" id="KPQ34307.1"/>
    </source>
</evidence>
<dbReference type="Proteomes" id="UP000050465">
    <property type="component" value="Unassembled WGS sequence"/>
</dbReference>
<proteinExistence type="predicted"/>
<sequence length="778" mass="85876">MNTPLKIPNAQPPTVESATALNQTDGTLLDDFSTDCAVGKVIGSLSASGQIRQGVDIENVLSIDNGALRIQPLVVPGWARAGIAYGPYPREPGLALGVWLLNGHNNSEGNDIKHSLRARLVRWLRGIGNEFVGKRLWRWAMSRHHRRPGRRQLYRWVRNRRGWLRTGKLANLPSNHLMENLAVGWFSEPVPANPTETGHAIVVRAEGEEMSTLGARISNRLMPALQGLQNVQMYYFVLLREQGAAYYAASVTGAYGLSAYPTMRLLGIDDRLCPVGNGAAEQQKDQAVYAGLYQGALGQVGFRAETRLYGLHAEVLPALKVWYGTAQSADKLVGDGETLEGTAAEVGDRWQVIQGKFHKTPDGLAGLEKTNLALIKTENPTGAIHVRVGVRDGRFNKIPPNLNNMAEGVPGSHEPAAPVCALLWRTQDENNTWALWLKAGECQLRIKENAQWSTVATESRFGLMASSDASAGISADISADADQMNAVQVLDNGDCFSLYLNGRLIFDQWFYDARFQNESQMGVLTSAQHLPSHQSFLFQYLESHPRDIPVPEALKLGAPWQPSGSHILVADDFAGTSQDLAGRYSSTGNQQWQKSIGKGSIWLTGSGSARVRASSERPNPSRLAYTVGWDNPDFADVSVDITSPGTARHQHERGRGGLIFWQDLDNYIIVSHWLDDSFGSVAVCAFFRIDGYEELYDAIWTNLGNRQAIAWGRCHTHRITFDGARFMTYINNEPVLYRSMTDLYPGVRPLAIHRVGIVANWDWGNDTGSTFNRFVAKK</sequence>
<organism evidence="1 2">
    <name type="scientific">Phormidesmis priestleyi Ana</name>
    <dbReference type="NCBI Taxonomy" id="1666911"/>
    <lineage>
        <taxon>Bacteria</taxon>
        <taxon>Bacillati</taxon>
        <taxon>Cyanobacteriota</taxon>
        <taxon>Cyanophyceae</taxon>
        <taxon>Leptolyngbyales</taxon>
        <taxon>Leptolyngbyaceae</taxon>
        <taxon>Phormidesmis</taxon>
    </lineage>
</organism>